<evidence type="ECO:0000313" key="2">
    <source>
        <dbReference type="EMBL" id="KIJ93307.1"/>
    </source>
</evidence>
<evidence type="ECO:0000313" key="3">
    <source>
        <dbReference type="Proteomes" id="UP000054477"/>
    </source>
</evidence>
<feature type="region of interest" description="Disordered" evidence="1">
    <location>
        <begin position="1"/>
        <end position="38"/>
    </location>
</feature>
<keyword evidence="3" id="KW-1185">Reference proteome</keyword>
<dbReference type="EMBL" id="KN838851">
    <property type="protein sequence ID" value="KIJ93307.1"/>
    <property type="molecule type" value="Genomic_DNA"/>
</dbReference>
<dbReference type="HOGENOM" id="CLU_2197390_0_0_1"/>
<evidence type="ECO:0000256" key="1">
    <source>
        <dbReference type="SAM" id="MobiDB-lite"/>
    </source>
</evidence>
<reference evidence="2 3" key="1">
    <citation type="submission" date="2014-04" db="EMBL/GenBank/DDBJ databases">
        <authorList>
            <consortium name="DOE Joint Genome Institute"/>
            <person name="Kuo A."/>
            <person name="Kohler A."/>
            <person name="Nagy L.G."/>
            <person name="Floudas D."/>
            <person name="Copeland A."/>
            <person name="Barry K.W."/>
            <person name="Cichocki N."/>
            <person name="Veneault-Fourrey C."/>
            <person name="LaButti K."/>
            <person name="Lindquist E.A."/>
            <person name="Lipzen A."/>
            <person name="Lundell T."/>
            <person name="Morin E."/>
            <person name="Murat C."/>
            <person name="Sun H."/>
            <person name="Tunlid A."/>
            <person name="Henrissat B."/>
            <person name="Grigoriev I.V."/>
            <person name="Hibbett D.S."/>
            <person name="Martin F."/>
            <person name="Nordberg H.P."/>
            <person name="Cantor M.N."/>
            <person name="Hua S.X."/>
        </authorList>
    </citation>
    <scope>NUCLEOTIDE SEQUENCE [LARGE SCALE GENOMIC DNA]</scope>
    <source>
        <strain evidence="2 3">LaAM-08-1</strain>
    </source>
</reference>
<reference evidence="3" key="2">
    <citation type="submission" date="2015-01" db="EMBL/GenBank/DDBJ databases">
        <title>Evolutionary Origins and Diversification of the Mycorrhizal Mutualists.</title>
        <authorList>
            <consortium name="DOE Joint Genome Institute"/>
            <consortium name="Mycorrhizal Genomics Consortium"/>
            <person name="Kohler A."/>
            <person name="Kuo A."/>
            <person name="Nagy L.G."/>
            <person name="Floudas D."/>
            <person name="Copeland A."/>
            <person name="Barry K.W."/>
            <person name="Cichocki N."/>
            <person name="Veneault-Fourrey C."/>
            <person name="LaButti K."/>
            <person name="Lindquist E.A."/>
            <person name="Lipzen A."/>
            <person name="Lundell T."/>
            <person name="Morin E."/>
            <person name="Murat C."/>
            <person name="Riley R."/>
            <person name="Ohm R."/>
            <person name="Sun H."/>
            <person name="Tunlid A."/>
            <person name="Henrissat B."/>
            <person name="Grigoriev I.V."/>
            <person name="Hibbett D.S."/>
            <person name="Martin F."/>
        </authorList>
    </citation>
    <scope>NUCLEOTIDE SEQUENCE [LARGE SCALE GENOMIC DNA]</scope>
    <source>
        <strain evidence="3">LaAM-08-1</strain>
    </source>
</reference>
<dbReference type="Proteomes" id="UP000054477">
    <property type="component" value="Unassembled WGS sequence"/>
</dbReference>
<gene>
    <name evidence="2" type="ORF">K443DRAFT_12954</name>
</gene>
<accession>A0A0C9XAK7</accession>
<name>A0A0C9XAK7_9AGAR</name>
<protein>
    <submittedName>
        <fullName evidence="2">Uncharacterized protein</fullName>
    </submittedName>
</protein>
<sequence>MDSIWNNPGRVKYCTPPKDKSKKRAAPGSKATAKAKRAETVSIPYDAVPGMNINSREFRKAILVENAKVGNPNGKHACTEPPFIGGLAELQSLQSEAGHPLVINNPLY</sequence>
<dbReference type="AlphaFoldDB" id="A0A0C9XAK7"/>
<organism evidence="2 3">
    <name type="scientific">Laccaria amethystina LaAM-08-1</name>
    <dbReference type="NCBI Taxonomy" id="1095629"/>
    <lineage>
        <taxon>Eukaryota</taxon>
        <taxon>Fungi</taxon>
        <taxon>Dikarya</taxon>
        <taxon>Basidiomycota</taxon>
        <taxon>Agaricomycotina</taxon>
        <taxon>Agaricomycetes</taxon>
        <taxon>Agaricomycetidae</taxon>
        <taxon>Agaricales</taxon>
        <taxon>Agaricineae</taxon>
        <taxon>Hydnangiaceae</taxon>
        <taxon>Laccaria</taxon>
    </lineage>
</organism>
<proteinExistence type="predicted"/>
<dbReference type="OrthoDB" id="3088531at2759"/>